<proteinExistence type="inferred from homology"/>
<accession>A0A7J7LS98</accession>
<dbReference type="OrthoDB" id="684536at2759"/>
<feature type="region of interest" description="Disordered" evidence="2">
    <location>
        <begin position="70"/>
        <end position="91"/>
    </location>
</feature>
<dbReference type="PANTHER" id="PTHR46525:SF18">
    <property type="entry name" value="SENESCENCE REGULATOR S40"/>
    <property type="match status" value="1"/>
</dbReference>
<dbReference type="Proteomes" id="UP000541444">
    <property type="component" value="Unassembled WGS sequence"/>
</dbReference>
<dbReference type="AlphaFoldDB" id="A0A7J7LS98"/>
<dbReference type="PANTHER" id="PTHR46525">
    <property type="entry name" value="EMB|CAB72159.1"/>
    <property type="match status" value="1"/>
</dbReference>
<comment type="similarity">
    <text evidence="1">Belongs to the senescence regulator S40 family.</text>
</comment>
<dbReference type="EMBL" id="JACGCM010002068">
    <property type="protein sequence ID" value="KAF6145384.1"/>
    <property type="molecule type" value="Genomic_DNA"/>
</dbReference>
<sequence length="91" mass="10308">MLPPHENVAKSMFEGVGRTLKGRDLRQVRNAIWHKTGMGAQNPYYCFHLVAALACHKKTAFHQIPIGAKGFSRRSPNRTLKLRKGAKPRKE</sequence>
<comment type="caution">
    <text evidence="3">The sequence shown here is derived from an EMBL/GenBank/DDBJ whole genome shotgun (WGS) entry which is preliminary data.</text>
</comment>
<evidence type="ECO:0000313" key="4">
    <source>
        <dbReference type="Proteomes" id="UP000541444"/>
    </source>
</evidence>
<name>A0A7J7LS98_9MAGN</name>
<evidence type="ECO:0000256" key="2">
    <source>
        <dbReference type="SAM" id="MobiDB-lite"/>
    </source>
</evidence>
<organism evidence="3 4">
    <name type="scientific">Kingdonia uniflora</name>
    <dbReference type="NCBI Taxonomy" id="39325"/>
    <lineage>
        <taxon>Eukaryota</taxon>
        <taxon>Viridiplantae</taxon>
        <taxon>Streptophyta</taxon>
        <taxon>Embryophyta</taxon>
        <taxon>Tracheophyta</taxon>
        <taxon>Spermatophyta</taxon>
        <taxon>Magnoliopsida</taxon>
        <taxon>Ranunculales</taxon>
        <taxon>Circaeasteraceae</taxon>
        <taxon>Kingdonia</taxon>
    </lineage>
</organism>
<keyword evidence="4" id="KW-1185">Reference proteome</keyword>
<protein>
    <submittedName>
        <fullName evidence="3">Uncharacterized protein</fullName>
    </submittedName>
</protein>
<evidence type="ECO:0000256" key="1">
    <source>
        <dbReference type="ARBA" id="ARBA00034773"/>
    </source>
</evidence>
<dbReference type="Pfam" id="PF04520">
    <property type="entry name" value="Senescence_reg"/>
    <property type="match status" value="1"/>
</dbReference>
<gene>
    <name evidence="3" type="ORF">GIB67_036895</name>
</gene>
<dbReference type="InterPro" id="IPR007608">
    <property type="entry name" value="Senescence_reg_S40"/>
</dbReference>
<reference evidence="3 4" key="1">
    <citation type="journal article" date="2020" name="IScience">
        <title>Genome Sequencing of the Endangered Kingdonia uniflora (Circaeasteraceae, Ranunculales) Reveals Potential Mechanisms of Evolutionary Specialization.</title>
        <authorList>
            <person name="Sun Y."/>
            <person name="Deng T."/>
            <person name="Zhang A."/>
            <person name="Moore M.J."/>
            <person name="Landis J.B."/>
            <person name="Lin N."/>
            <person name="Zhang H."/>
            <person name="Zhang X."/>
            <person name="Huang J."/>
            <person name="Zhang X."/>
            <person name="Sun H."/>
            <person name="Wang H."/>
        </authorList>
    </citation>
    <scope>NUCLEOTIDE SEQUENCE [LARGE SCALE GENOMIC DNA]</scope>
    <source>
        <strain evidence="3">TB1705</strain>
        <tissue evidence="3">Leaf</tissue>
    </source>
</reference>
<feature type="compositionally biased region" description="Basic residues" evidence="2">
    <location>
        <begin position="71"/>
        <end position="91"/>
    </location>
</feature>
<dbReference type="GO" id="GO:0010150">
    <property type="term" value="P:leaf senescence"/>
    <property type="evidence" value="ECO:0007669"/>
    <property type="project" value="UniProtKB-ARBA"/>
</dbReference>
<evidence type="ECO:0000313" key="3">
    <source>
        <dbReference type="EMBL" id="KAF6145384.1"/>
    </source>
</evidence>